<dbReference type="Proteomes" id="UP000284375">
    <property type="component" value="Unassembled WGS sequence"/>
</dbReference>
<dbReference type="PANTHER" id="PTHR45626">
    <property type="entry name" value="TRANSCRIPTION TERMINATION FACTOR 2-RELATED"/>
    <property type="match status" value="1"/>
</dbReference>
<accession>A0A423W3P3</accession>
<reference evidence="6 7" key="1">
    <citation type="submission" date="2015-09" db="EMBL/GenBank/DDBJ databases">
        <title>Host preference determinants of Valsa canker pathogens revealed by comparative genomics.</title>
        <authorList>
            <person name="Yin Z."/>
            <person name="Huang L."/>
        </authorList>
    </citation>
    <scope>NUCLEOTIDE SEQUENCE [LARGE SCALE GENOMIC DNA]</scope>
    <source>
        <strain evidence="6 7">YSFL</strain>
    </source>
</reference>
<dbReference type="GO" id="GO:0016787">
    <property type="term" value="F:hydrolase activity"/>
    <property type="evidence" value="ECO:0007669"/>
    <property type="project" value="UniProtKB-KW"/>
</dbReference>
<dbReference type="OrthoDB" id="2801544at2759"/>
<dbReference type="InterPro" id="IPR038718">
    <property type="entry name" value="SNF2-like_sf"/>
</dbReference>
<dbReference type="GO" id="GO:0005524">
    <property type="term" value="F:ATP binding"/>
    <property type="evidence" value="ECO:0007669"/>
    <property type="project" value="UniProtKB-KW"/>
</dbReference>
<dbReference type="InterPro" id="IPR000330">
    <property type="entry name" value="SNF2_N"/>
</dbReference>
<dbReference type="CDD" id="cd18793">
    <property type="entry name" value="SF2_C_SNF"/>
    <property type="match status" value="1"/>
</dbReference>
<keyword evidence="2" id="KW-0378">Hydrolase</keyword>
<evidence type="ECO:0000256" key="3">
    <source>
        <dbReference type="ARBA" id="ARBA00022840"/>
    </source>
</evidence>
<dbReference type="Pfam" id="PF00271">
    <property type="entry name" value="Helicase_C"/>
    <property type="match status" value="1"/>
</dbReference>
<keyword evidence="1" id="KW-0547">Nucleotide-binding</keyword>
<dbReference type="InterPro" id="IPR001650">
    <property type="entry name" value="Helicase_C-like"/>
</dbReference>
<dbReference type="InterPro" id="IPR050628">
    <property type="entry name" value="SNF2_RAD54_helicase_TF"/>
</dbReference>
<dbReference type="STRING" id="252740.A0A423W3P3"/>
<protein>
    <recommendedName>
        <fullName evidence="5">Helicase C-terminal domain-containing protein</fullName>
    </recommendedName>
</protein>
<evidence type="ECO:0000256" key="2">
    <source>
        <dbReference type="ARBA" id="ARBA00022801"/>
    </source>
</evidence>
<dbReference type="PANTHER" id="PTHR45626:SF51">
    <property type="entry name" value="SNF2-RELATED DOMAIN-CONTAINING PROTEIN"/>
    <property type="match status" value="1"/>
</dbReference>
<keyword evidence="3" id="KW-0067">ATP-binding</keyword>
<evidence type="ECO:0000259" key="5">
    <source>
        <dbReference type="PROSITE" id="PS51194"/>
    </source>
</evidence>
<sequence>MAITEKDLEQRYMPVGCLVYPVVDLATALRPFNALSKHRWIRVESILSNDDEDTGISRIFLLPDDSDNATISRTDPTLRKKKQALLSSLDYSSATWNGISKHDGALRFPTLSPNAKAVQDGLMNNDAEQDVSLLKMFNTIPSPRPDIRSVEDGYPKELMSELLSSTVEGLTTEMYPYQCRSAALMYQKEVQPGQVLDPRLVEVVDQHGQSWYYNPVEGGAFREPRYYDGIRGGILAEEMGSGKTLICLALIAATRHQPAAVPELYQGSHTIVRPRIGSLMDMAATVATNHAAPWKRYIDSGNVHCIRALQRNPGWYYLPAPEVRRPSRRPTASASLPRRRIYLSHTTLVVVPANLLKQWEQELSKHTKDLQTLAVKKDTVIPQPTELLHYDIVLCTVNFLEGLWMNGPKKAEPDGSCSILSPLGQILFKRCIVDEGHKLGNVKLNGAKTSVLQLLDCLHITARWIATGTPSKGLFGMEADLETTEMAVESSAEHESKDLERLGAIATSYLRARPWSNTIQDEGDTLADWKVYVMQPKHNSKSKGRRDCLRSSLNSLIIRHRLPEISHMLPSVEAKVVKLEGSYQDKLSMNLFSMMIIFNAVQSQRTDQDFFFHQRNRKSLLQLVHNLRQASFFGGSFFSCDEIQTSVETAEEFVEKRSVPITYADENLLRAAIAFGKIAVRNAVKKAANTFHEMPIYIKGFPGGTIAAWSMIFEEEHGVLMCTNSKLMLAAQKILRPFLDSTEDLNTYLNSGSLRIMGDVERDAAIREVQPPQQKSKIENTLAGNTKLGEDHVSPRKRHTVSIKDAEKGIPTPPETPGEGPEIAAPLADTQLVSTCSAKLSYLVDAIVEHQEDEQIIVFYENDNVAWYLAGILEMLQVHHLIYAQGISADRRSQYISTFNNSSKFRVMLMDISQAAFGLDMRSASRIYFINPVLNPQVEAQAIGRVKRISQQRKVTVETLVLKDSLEEVIMERKQNMTQAEHRNCKTILDDRPIYEWIINPRIIPLPDVDVDDGPSQMAPLAVPQYIFGREFGRAIAHPDEDILLEDPLHTAASVRVKGKRLSIDAEEPRHEQATETPPEGHHQQQQSPRSRPAKRARFADVDGVPDSDKNFVRNTPEELDKAQEGSRDPPFTLEEVPLDSGPHGNGVGRSYCEPEPDRADTGTPSAAQADPPRSVPPHRPGQPRPVKRARFADGTL</sequence>
<evidence type="ECO:0000256" key="1">
    <source>
        <dbReference type="ARBA" id="ARBA00022741"/>
    </source>
</evidence>
<dbReference type="GO" id="GO:0006281">
    <property type="term" value="P:DNA repair"/>
    <property type="evidence" value="ECO:0007669"/>
    <property type="project" value="TreeGrafter"/>
</dbReference>
<name>A0A423W3P3_CYTCH</name>
<feature type="compositionally biased region" description="Basic and acidic residues" evidence="4">
    <location>
        <begin position="1062"/>
        <end position="1083"/>
    </location>
</feature>
<feature type="compositionally biased region" description="Pro residues" evidence="4">
    <location>
        <begin position="1174"/>
        <end position="1184"/>
    </location>
</feature>
<comment type="caution">
    <text evidence="6">The sequence shown here is derived from an EMBL/GenBank/DDBJ whole genome shotgun (WGS) entry which is preliminary data.</text>
</comment>
<dbReference type="AlphaFoldDB" id="A0A423W3P3"/>
<dbReference type="Pfam" id="PF00176">
    <property type="entry name" value="SNF2-rel_dom"/>
    <property type="match status" value="1"/>
</dbReference>
<dbReference type="SMART" id="SM00487">
    <property type="entry name" value="DEXDc"/>
    <property type="match status" value="1"/>
</dbReference>
<evidence type="ECO:0000313" key="6">
    <source>
        <dbReference type="EMBL" id="ROV97941.1"/>
    </source>
</evidence>
<feature type="region of interest" description="Disordered" evidence="4">
    <location>
        <begin position="1060"/>
        <end position="1197"/>
    </location>
</feature>
<dbReference type="PROSITE" id="PS51194">
    <property type="entry name" value="HELICASE_CTER"/>
    <property type="match status" value="1"/>
</dbReference>
<feature type="domain" description="Helicase C-terminal" evidence="5">
    <location>
        <begin position="842"/>
        <end position="1002"/>
    </location>
</feature>
<evidence type="ECO:0000256" key="4">
    <source>
        <dbReference type="SAM" id="MobiDB-lite"/>
    </source>
</evidence>
<dbReference type="Gene3D" id="3.40.50.300">
    <property type="entry name" value="P-loop containing nucleotide triphosphate hydrolases"/>
    <property type="match status" value="1"/>
</dbReference>
<keyword evidence="7" id="KW-1185">Reference proteome</keyword>
<dbReference type="InterPro" id="IPR014001">
    <property type="entry name" value="Helicase_ATP-bd"/>
</dbReference>
<dbReference type="Gene3D" id="3.40.50.10810">
    <property type="entry name" value="Tandem AAA-ATPase domain"/>
    <property type="match status" value="2"/>
</dbReference>
<dbReference type="InterPro" id="IPR027417">
    <property type="entry name" value="P-loop_NTPase"/>
</dbReference>
<feature type="region of interest" description="Disordered" evidence="4">
    <location>
        <begin position="769"/>
        <end position="822"/>
    </location>
</feature>
<evidence type="ECO:0000313" key="7">
    <source>
        <dbReference type="Proteomes" id="UP000284375"/>
    </source>
</evidence>
<feature type="compositionally biased region" description="Basic and acidic residues" evidence="4">
    <location>
        <begin position="1107"/>
        <end position="1128"/>
    </location>
</feature>
<proteinExistence type="predicted"/>
<organism evidence="6 7">
    <name type="scientific">Cytospora chrysosperma</name>
    <name type="common">Cytospora canker fungus</name>
    <name type="synonym">Sphaeria chrysosperma</name>
    <dbReference type="NCBI Taxonomy" id="252740"/>
    <lineage>
        <taxon>Eukaryota</taxon>
        <taxon>Fungi</taxon>
        <taxon>Dikarya</taxon>
        <taxon>Ascomycota</taxon>
        <taxon>Pezizomycotina</taxon>
        <taxon>Sordariomycetes</taxon>
        <taxon>Sordariomycetidae</taxon>
        <taxon>Diaporthales</taxon>
        <taxon>Cytosporaceae</taxon>
        <taxon>Cytospora</taxon>
    </lineage>
</organism>
<dbReference type="InterPro" id="IPR049730">
    <property type="entry name" value="SNF2/RAD54-like_C"/>
</dbReference>
<gene>
    <name evidence="6" type="ORF">VSDG_04916</name>
</gene>
<dbReference type="GO" id="GO:0008094">
    <property type="term" value="F:ATP-dependent activity, acting on DNA"/>
    <property type="evidence" value="ECO:0007669"/>
    <property type="project" value="TreeGrafter"/>
</dbReference>
<dbReference type="SUPFAM" id="SSF52540">
    <property type="entry name" value="P-loop containing nucleoside triphosphate hydrolases"/>
    <property type="match status" value="2"/>
</dbReference>
<dbReference type="GO" id="GO:0005634">
    <property type="term" value="C:nucleus"/>
    <property type="evidence" value="ECO:0007669"/>
    <property type="project" value="TreeGrafter"/>
</dbReference>
<dbReference type="EMBL" id="LJZO01000015">
    <property type="protein sequence ID" value="ROV97941.1"/>
    <property type="molecule type" value="Genomic_DNA"/>
</dbReference>